<keyword evidence="8 14" id="KW-0067">ATP-binding</keyword>
<name>B4VJP4_9CYAN</name>
<evidence type="ECO:0000256" key="3">
    <source>
        <dbReference type="ARBA" id="ARBA00011462"/>
    </source>
</evidence>
<keyword evidence="10 14" id="KW-0408">Iron</keyword>
<dbReference type="InterPro" id="IPR005976">
    <property type="entry name" value="Nase_Mo-Fe_CF_bsu"/>
</dbReference>
<feature type="domain" description="Nitrogenase/oxidoreductase component 1" evidence="15">
    <location>
        <begin position="23"/>
        <end position="441"/>
    </location>
</feature>
<evidence type="ECO:0000256" key="2">
    <source>
        <dbReference type="ARBA" id="ARBA00011002"/>
    </source>
</evidence>
<comment type="similarity">
    <text evidence="2 14">Belongs to the NifD/NifK/NifE/NifN family.</text>
</comment>
<dbReference type="InterPro" id="IPR050152">
    <property type="entry name" value="ChlB/BchB/BchZ"/>
</dbReference>
<dbReference type="Proteomes" id="UP000003835">
    <property type="component" value="Unassembled WGS sequence"/>
</dbReference>
<keyword evidence="9 14" id="KW-0560">Oxidoreductase</keyword>
<keyword evidence="6 14" id="KW-0479">Metal-binding</keyword>
<dbReference type="NCBIfam" id="TIGR01286">
    <property type="entry name" value="nifK"/>
    <property type="match status" value="1"/>
</dbReference>
<evidence type="ECO:0000256" key="8">
    <source>
        <dbReference type="ARBA" id="ARBA00022840"/>
    </source>
</evidence>
<accession>B4VJP4</accession>
<evidence type="ECO:0000256" key="13">
    <source>
        <dbReference type="ARBA" id="ARBA00047967"/>
    </source>
</evidence>
<sequence length="458" mass="50170">MLEATPKEIVERKALRINPAKTCQPIGAMYAALGIHGCLPNSHGSQGCCSFHKSHLTRHYREPIMAATSAFTEGSSVFGGGGNLKQALTTIFTVYNPDMVAVSTTCLSETIGDDLPTFIRQARESGAVPEGKYVIHANTPSYVGSHVTGWSNMTKAMVTYLSAKTETPNNKLNIIPGYVEPSDVRAVKQLVTQMGIDAIVFPDTSDVVDTPKTGDFQMYPKGGTPIPDLIDTGNSTATLALGNFTSEAAATALQNKCQVPSRVLDLPIGLRATDRFVQALIEFSDVTPPESLNDDRGRLVDVMTDMQQYLYRKRVAVYGDPDQVISATEFLVDCGMLPVYVITGSPVGKRFEERVKDILKDTVPDAVVAANADLFYLHQLIKNEPVDLLLGNEYGKYIGRDEDIPIVRFGFPILDRVGHSYFPTACYWGGIYLLSNICNTLLERLDRDAPDELFELVR</sequence>
<evidence type="ECO:0000259" key="15">
    <source>
        <dbReference type="Pfam" id="PF00148"/>
    </source>
</evidence>
<dbReference type="AlphaFoldDB" id="B4VJP4"/>
<dbReference type="EC" id="1.18.6.1" evidence="4 14"/>
<evidence type="ECO:0000256" key="11">
    <source>
        <dbReference type="ARBA" id="ARBA00023014"/>
    </source>
</evidence>
<comment type="subunit">
    <text evidence="3 14">Tetramer of two alpha and two beta chains. Forms complex with the iron protein (nitrogenase component 2).</text>
</comment>
<dbReference type="GO" id="GO:0005524">
    <property type="term" value="F:ATP binding"/>
    <property type="evidence" value="ECO:0007669"/>
    <property type="project" value="UniProtKB-KW"/>
</dbReference>
<dbReference type="RefSeq" id="WP_006098996.1">
    <property type="nucleotide sequence ID" value="NZ_DS989843.1"/>
</dbReference>
<comment type="cofactor">
    <cofactor evidence="14">
        <name>[8Fe-7S] cluster</name>
        <dbReference type="ChEBI" id="CHEBI:21143"/>
    </cofactor>
    <text evidence="14">Binds 1 [8Fe-7S] cluster per heterodimer.</text>
</comment>
<dbReference type="eggNOG" id="COG2710">
    <property type="taxonomic scope" value="Bacteria"/>
</dbReference>
<comment type="catalytic activity">
    <reaction evidence="13 14">
        <text>N2 + 8 reduced [2Fe-2S]-[ferredoxin] + 16 ATP + 16 H2O = H2 + 8 oxidized [2Fe-2S]-[ferredoxin] + 2 NH4(+) + 16 ADP + 16 phosphate + 6 H(+)</text>
        <dbReference type="Rhea" id="RHEA:21448"/>
        <dbReference type="Rhea" id="RHEA-COMP:10000"/>
        <dbReference type="Rhea" id="RHEA-COMP:10001"/>
        <dbReference type="ChEBI" id="CHEBI:15377"/>
        <dbReference type="ChEBI" id="CHEBI:15378"/>
        <dbReference type="ChEBI" id="CHEBI:17997"/>
        <dbReference type="ChEBI" id="CHEBI:18276"/>
        <dbReference type="ChEBI" id="CHEBI:28938"/>
        <dbReference type="ChEBI" id="CHEBI:30616"/>
        <dbReference type="ChEBI" id="CHEBI:33737"/>
        <dbReference type="ChEBI" id="CHEBI:33738"/>
        <dbReference type="ChEBI" id="CHEBI:43474"/>
        <dbReference type="ChEBI" id="CHEBI:456216"/>
        <dbReference type="EC" id="1.18.6.1"/>
    </reaction>
</comment>
<dbReference type="GO" id="GO:0051536">
    <property type="term" value="F:iron-sulfur cluster binding"/>
    <property type="evidence" value="ECO:0007669"/>
    <property type="project" value="UniProtKB-KW"/>
</dbReference>
<evidence type="ECO:0000256" key="12">
    <source>
        <dbReference type="ARBA" id="ARBA00023231"/>
    </source>
</evidence>
<dbReference type="STRING" id="118168.MC7420_3059"/>
<organism evidence="16 17">
    <name type="scientific">Coleofasciculus chthonoplastes PCC 7420</name>
    <dbReference type="NCBI Taxonomy" id="118168"/>
    <lineage>
        <taxon>Bacteria</taxon>
        <taxon>Bacillati</taxon>
        <taxon>Cyanobacteriota</taxon>
        <taxon>Cyanophyceae</taxon>
        <taxon>Coleofasciculales</taxon>
        <taxon>Coleofasciculaceae</taxon>
        <taxon>Coleofasciculus</taxon>
    </lineage>
</organism>
<comment type="function">
    <text evidence="1 14">This molybdenum-iron protein is part of the nitrogenase complex that catalyzes the key enzymatic reactions in nitrogen fixation.</text>
</comment>
<dbReference type="PANTHER" id="PTHR33712:SF7">
    <property type="entry name" value="LIGHT-INDEPENDENT PROTOCHLOROPHYLLIDE REDUCTASE SUBUNIT B"/>
    <property type="match status" value="1"/>
</dbReference>
<dbReference type="PROSITE" id="PS00090">
    <property type="entry name" value="NITROGENASE_1_2"/>
    <property type="match status" value="1"/>
</dbReference>
<evidence type="ECO:0000256" key="1">
    <source>
        <dbReference type="ARBA" id="ARBA00002621"/>
    </source>
</evidence>
<reference evidence="16 17" key="1">
    <citation type="submission" date="2008-07" db="EMBL/GenBank/DDBJ databases">
        <authorList>
            <person name="Tandeau de Marsac N."/>
            <person name="Ferriera S."/>
            <person name="Johnson J."/>
            <person name="Kravitz S."/>
            <person name="Beeson K."/>
            <person name="Sutton G."/>
            <person name="Rogers Y.-H."/>
            <person name="Friedman R."/>
            <person name="Frazier M."/>
            <person name="Venter J.C."/>
        </authorList>
    </citation>
    <scope>NUCLEOTIDE SEQUENCE [LARGE SCALE GENOMIC DNA]</scope>
    <source>
        <strain evidence="16 17">PCC 7420</strain>
    </source>
</reference>
<dbReference type="Gene3D" id="3.40.50.1980">
    <property type="entry name" value="Nitrogenase molybdenum iron protein domain"/>
    <property type="match status" value="3"/>
</dbReference>
<gene>
    <name evidence="16" type="ORF">MC7420_3059</name>
</gene>
<protein>
    <recommendedName>
        <fullName evidence="5 14">Nitrogenase molybdenum-iron protein beta chain</fullName>
        <ecNumber evidence="4 14">1.18.6.1</ecNumber>
    </recommendedName>
    <alternativeName>
        <fullName evidence="14">Dinitrogenase</fullName>
    </alternativeName>
</protein>
<evidence type="ECO:0000256" key="14">
    <source>
        <dbReference type="RuleBase" id="RU364127"/>
    </source>
</evidence>
<evidence type="ECO:0000313" key="16">
    <source>
        <dbReference type="EMBL" id="EDX77735.1"/>
    </source>
</evidence>
<dbReference type="OrthoDB" id="9800746at2"/>
<evidence type="ECO:0000256" key="7">
    <source>
        <dbReference type="ARBA" id="ARBA00022741"/>
    </source>
</evidence>
<dbReference type="InterPro" id="IPR000510">
    <property type="entry name" value="Nase/OxRdtase_comp1"/>
</dbReference>
<dbReference type="GO" id="GO:0016163">
    <property type="term" value="F:nitrogenase activity"/>
    <property type="evidence" value="ECO:0007669"/>
    <property type="project" value="UniProtKB-EC"/>
</dbReference>
<dbReference type="EMBL" id="DS989843">
    <property type="protein sequence ID" value="EDX77735.1"/>
    <property type="molecule type" value="Genomic_DNA"/>
</dbReference>
<keyword evidence="11 14" id="KW-0411">Iron-sulfur</keyword>
<evidence type="ECO:0000256" key="4">
    <source>
        <dbReference type="ARBA" id="ARBA00012773"/>
    </source>
</evidence>
<proteinExistence type="inferred from homology"/>
<keyword evidence="7 14" id="KW-0547">Nucleotide-binding</keyword>
<dbReference type="Pfam" id="PF00148">
    <property type="entry name" value="Oxidored_nitro"/>
    <property type="match status" value="1"/>
</dbReference>
<evidence type="ECO:0000256" key="9">
    <source>
        <dbReference type="ARBA" id="ARBA00023002"/>
    </source>
</evidence>
<evidence type="ECO:0000256" key="6">
    <source>
        <dbReference type="ARBA" id="ARBA00022723"/>
    </source>
</evidence>
<keyword evidence="17" id="KW-1185">Reference proteome</keyword>
<dbReference type="SUPFAM" id="SSF53807">
    <property type="entry name" value="Helical backbone' metal receptor"/>
    <property type="match status" value="1"/>
</dbReference>
<dbReference type="GO" id="GO:0046872">
    <property type="term" value="F:metal ion binding"/>
    <property type="evidence" value="ECO:0007669"/>
    <property type="project" value="UniProtKB-KW"/>
</dbReference>
<keyword evidence="12 14" id="KW-0535">Nitrogen fixation</keyword>
<evidence type="ECO:0000313" key="17">
    <source>
        <dbReference type="Proteomes" id="UP000003835"/>
    </source>
</evidence>
<dbReference type="InterPro" id="IPR000318">
    <property type="entry name" value="Nase_comp1_CS"/>
</dbReference>
<evidence type="ECO:0000256" key="5">
    <source>
        <dbReference type="ARBA" id="ARBA00014775"/>
    </source>
</evidence>
<dbReference type="HOGENOM" id="CLU_025876_2_0_3"/>
<evidence type="ECO:0000256" key="10">
    <source>
        <dbReference type="ARBA" id="ARBA00023004"/>
    </source>
</evidence>
<dbReference type="PANTHER" id="PTHR33712">
    <property type="entry name" value="LIGHT-INDEPENDENT PROTOCHLOROPHYLLIDE REDUCTASE SUBUNIT B"/>
    <property type="match status" value="1"/>
</dbReference>
<dbReference type="Gene3D" id="1.20.89.10">
    <property type="entry name" value="Nitrogenase Molybdenum-iron Protein, subunit B, domain 4"/>
    <property type="match status" value="1"/>
</dbReference>
<dbReference type="GO" id="GO:0016612">
    <property type="term" value="C:molybdenum-iron nitrogenase complex"/>
    <property type="evidence" value="ECO:0007669"/>
    <property type="project" value="InterPro"/>
</dbReference>